<keyword evidence="5 7" id="KW-0012">Acyltransferase</keyword>
<protein>
    <submittedName>
        <fullName evidence="7">Phospholipid/glycerol acyltransferase</fullName>
    </submittedName>
</protein>
<evidence type="ECO:0000313" key="8">
    <source>
        <dbReference type="Proteomes" id="UP000005824"/>
    </source>
</evidence>
<evidence type="ECO:0000313" key="7">
    <source>
        <dbReference type="EMBL" id="EDY16096.1"/>
    </source>
</evidence>
<dbReference type="Proteomes" id="UP000005824">
    <property type="component" value="Unassembled WGS sequence"/>
</dbReference>
<keyword evidence="8" id="KW-1185">Reference proteome</keyword>
<dbReference type="GO" id="GO:0006654">
    <property type="term" value="P:phosphatidic acid biosynthetic process"/>
    <property type="evidence" value="ECO:0007669"/>
    <property type="project" value="TreeGrafter"/>
</dbReference>
<accession>B4DBR7</accession>
<keyword evidence="4" id="KW-0443">Lipid metabolism</keyword>
<keyword evidence="3 7" id="KW-0808">Transferase</keyword>
<dbReference type="STRING" id="497964.CfE428DRAFT_6358"/>
<proteinExistence type="predicted"/>
<dbReference type="GO" id="GO:0003841">
    <property type="term" value="F:1-acylglycerol-3-phosphate O-acyltransferase activity"/>
    <property type="evidence" value="ECO:0007669"/>
    <property type="project" value="TreeGrafter"/>
</dbReference>
<dbReference type="eggNOG" id="COG0204">
    <property type="taxonomic scope" value="Bacteria"/>
</dbReference>
<evidence type="ECO:0000259" key="6">
    <source>
        <dbReference type="SMART" id="SM00563"/>
    </source>
</evidence>
<name>B4DBR7_9BACT</name>
<dbReference type="Pfam" id="PF01553">
    <property type="entry name" value="Acyltransferase"/>
    <property type="match status" value="1"/>
</dbReference>
<evidence type="ECO:0000256" key="1">
    <source>
        <dbReference type="ARBA" id="ARBA00005189"/>
    </source>
</evidence>
<dbReference type="CDD" id="cd07989">
    <property type="entry name" value="LPLAT_AGPAT-like"/>
    <property type="match status" value="1"/>
</dbReference>
<evidence type="ECO:0000256" key="5">
    <source>
        <dbReference type="ARBA" id="ARBA00023315"/>
    </source>
</evidence>
<keyword evidence="2" id="KW-0444">Lipid biosynthesis</keyword>
<feature type="domain" description="Phospholipid/glycerol acyltransferase" evidence="6">
    <location>
        <begin position="72"/>
        <end position="184"/>
    </location>
</feature>
<evidence type="ECO:0000256" key="4">
    <source>
        <dbReference type="ARBA" id="ARBA00023098"/>
    </source>
</evidence>
<organism evidence="7 8">
    <name type="scientific">Chthoniobacter flavus Ellin428</name>
    <dbReference type="NCBI Taxonomy" id="497964"/>
    <lineage>
        <taxon>Bacteria</taxon>
        <taxon>Pseudomonadati</taxon>
        <taxon>Verrucomicrobiota</taxon>
        <taxon>Spartobacteria</taxon>
        <taxon>Chthoniobacterales</taxon>
        <taxon>Chthoniobacteraceae</taxon>
        <taxon>Chthoniobacter</taxon>
    </lineage>
</organism>
<gene>
    <name evidence="7" type="ORF">CfE428DRAFT_6358</name>
</gene>
<dbReference type="InterPro" id="IPR002123">
    <property type="entry name" value="Plipid/glycerol_acylTrfase"/>
</dbReference>
<reference evidence="7 8" key="1">
    <citation type="journal article" date="2011" name="J. Bacteriol.">
        <title>Genome sequence of Chthoniobacter flavus Ellin428, an aerobic heterotrophic soil bacterium.</title>
        <authorList>
            <person name="Kant R."/>
            <person name="van Passel M.W."/>
            <person name="Palva A."/>
            <person name="Lucas S."/>
            <person name="Lapidus A."/>
            <person name="Glavina Del Rio T."/>
            <person name="Dalin E."/>
            <person name="Tice H."/>
            <person name="Bruce D."/>
            <person name="Goodwin L."/>
            <person name="Pitluck S."/>
            <person name="Larimer F.W."/>
            <person name="Land M.L."/>
            <person name="Hauser L."/>
            <person name="Sangwan P."/>
            <person name="de Vos W.M."/>
            <person name="Janssen P.H."/>
            <person name="Smidt H."/>
        </authorList>
    </citation>
    <scope>NUCLEOTIDE SEQUENCE [LARGE SCALE GENOMIC DNA]</scope>
    <source>
        <strain evidence="7 8">Ellin428</strain>
    </source>
</reference>
<dbReference type="SUPFAM" id="SSF69593">
    <property type="entry name" value="Glycerol-3-phosphate (1)-acyltransferase"/>
    <property type="match status" value="1"/>
</dbReference>
<comment type="pathway">
    <text evidence="1">Lipid metabolism.</text>
</comment>
<sequence length="281" mass="30845">MKRQLVLRVAGRAASFLFFIIGTIIAQALRVSFSKAARQRRARAEWLQRTAQRCVQILRLKINRFGALPTSGLVVANHLSYIDIILLAAQRPCVFVSKSEVHSWPIFGQCARLGGTIFVDRKHRGDVAGVTDLMGAALDEGALVILFPEGTSSGGASVLPFKSSLLEPALHVNHPVTAIAIAYALEQGSVANEICYWRDMTLLPHLLNVWSKSLIYCSLRCGVGRQRRGDRKSLARELHDEVAALHAASTRELAVRIPQTFEQPRPVLMGGLPSAAKPQRP</sequence>
<dbReference type="SMART" id="SM00563">
    <property type="entry name" value="PlsC"/>
    <property type="match status" value="1"/>
</dbReference>
<dbReference type="RefSeq" id="WP_006983676.1">
    <property type="nucleotide sequence ID" value="NZ_ABVL01000040.1"/>
</dbReference>
<dbReference type="PANTHER" id="PTHR10434">
    <property type="entry name" value="1-ACYL-SN-GLYCEROL-3-PHOSPHATE ACYLTRANSFERASE"/>
    <property type="match status" value="1"/>
</dbReference>
<dbReference type="PANTHER" id="PTHR10434:SF64">
    <property type="entry name" value="1-ACYL-SN-GLYCEROL-3-PHOSPHATE ACYLTRANSFERASE-RELATED"/>
    <property type="match status" value="1"/>
</dbReference>
<comment type="caution">
    <text evidence="7">The sequence shown here is derived from an EMBL/GenBank/DDBJ whole genome shotgun (WGS) entry which is preliminary data.</text>
</comment>
<evidence type="ECO:0000256" key="2">
    <source>
        <dbReference type="ARBA" id="ARBA00022516"/>
    </source>
</evidence>
<dbReference type="InParanoid" id="B4DBR7"/>
<evidence type="ECO:0000256" key="3">
    <source>
        <dbReference type="ARBA" id="ARBA00022679"/>
    </source>
</evidence>
<dbReference type="AlphaFoldDB" id="B4DBR7"/>
<dbReference type="EMBL" id="ABVL01000040">
    <property type="protein sequence ID" value="EDY16096.1"/>
    <property type="molecule type" value="Genomic_DNA"/>
</dbReference>